<name>A8BQM2_GIAIC</name>
<proteinExistence type="predicted"/>
<feature type="signal peptide" evidence="2">
    <location>
        <begin position="1"/>
        <end position="16"/>
    </location>
</feature>
<dbReference type="PANTHER" id="PTHR23275">
    <property type="entry name" value="CABRIOLET.-RELATED"/>
    <property type="match status" value="1"/>
</dbReference>
<dbReference type="InterPro" id="IPR005127">
    <property type="entry name" value="Giardia_VSP"/>
</dbReference>
<keyword evidence="1" id="KW-0472">Membrane</keyword>
<feature type="domain" description="EGF-like" evidence="3">
    <location>
        <begin position="142"/>
        <end position="189"/>
    </location>
</feature>
<feature type="domain" description="EGF-like" evidence="3">
    <location>
        <begin position="190"/>
        <end position="226"/>
    </location>
</feature>
<feature type="domain" description="EGF-like" evidence="3">
    <location>
        <begin position="363"/>
        <end position="401"/>
    </location>
</feature>
<sequence length="628" mass="64144">MLLVVFYFVLSALAGACTVEANTRDCTENKCEMVGETEICTQCKTGGNVPIDGVCKAVAEAANKCTKSDDNPVGAGDTTCGKCVNAYFMYKGGCYLAGAAGPGTGTKMCKQAAGGKCTQAADAKNYFIPPANTDDTHDSVVWCGDEIGVTLSSTQYKGVAKCLVCDAPGGAGAATCTTCEDGYFGATCKKCHESCRTCEAAEENKCKSCTDGYFLGATNGAAGKCLKCNSKTEEGWHGVDNCAKCTSSNTQNTPATCTECVANFYLKPAAGATPSSCVTETGCGDGYFPTIVDEIKKCIACGTAANGGIDDCKKCSLKTTSAKAGIEIVCTECNTKWLSPLGDACLDSCPPGTHADSGNICPLCHSTCAECDGNAEATSCRACYPGFVLSYGSDKVRGTCIQECTGKYAENCEENMCTAVLGGSKYCSKCKAGFVPIDGVCVSTASRAVTGCTPGNGVCIACTDSYFLQSGGCYQSTVFPGNKLCTLASNGKCTACSNGQTADGQGSCPACNAICATCAAGNIDQCQTCFPGYYKSGTKCVKCSITDNGITGVENCISCAPPAGNSGPVTCYMKTDDTNDGGNDNNGGSTNKSGLSTGAIAGISVAVIVVVGGLIGFLCWWFICRGKA</sequence>
<evidence type="ECO:0000259" key="3">
    <source>
        <dbReference type="SMART" id="SM00181"/>
    </source>
</evidence>
<dbReference type="KEGG" id="gla:GL50803_0011521"/>
<dbReference type="Gene3D" id="2.10.220.10">
    <property type="entry name" value="Hormone Receptor, Insulin-like Growth Factor Receptor 1, Chain A, domain 2"/>
    <property type="match status" value="3"/>
</dbReference>
<dbReference type="InterPro" id="IPR006212">
    <property type="entry name" value="Furin_repeat"/>
</dbReference>
<dbReference type="InterPro" id="IPR052798">
    <property type="entry name" value="Giardia_VSA"/>
</dbReference>
<dbReference type="EMBL" id="AACB03000004">
    <property type="protein sequence ID" value="KAE8301981.1"/>
    <property type="molecule type" value="Genomic_DNA"/>
</dbReference>
<dbReference type="GeneID" id="5698438"/>
<dbReference type="InterPro" id="IPR000742">
    <property type="entry name" value="EGF"/>
</dbReference>
<feature type="transmembrane region" description="Helical" evidence="1">
    <location>
        <begin position="599"/>
        <end position="623"/>
    </location>
</feature>
<dbReference type="PANTHER" id="PTHR23275:SF100">
    <property type="entry name" value="EGF-LIKE DOMAIN-CONTAINING PROTEIN"/>
    <property type="match status" value="1"/>
</dbReference>
<feature type="domain" description="EGF-like" evidence="3">
    <location>
        <begin position="510"/>
        <end position="541"/>
    </location>
</feature>
<keyword evidence="6" id="KW-1185">Reference proteome</keyword>
<evidence type="ECO:0000256" key="2">
    <source>
        <dbReference type="SAM" id="SignalP"/>
    </source>
</evidence>
<dbReference type="OMA" id="NAYFMYK"/>
<dbReference type="HOGENOM" id="CLU_022643_2_0_1"/>
<dbReference type="InterPro" id="IPR009030">
    <property type="entry name" value="Growth_fac_rcpt_cys_sf"/>
</dbReference>
<keyword evidence="1" id="KW-0812">Transmembrane</keyword>
<gene>
    <name evidence="5" type="ORF">GL50803_0011521</name>
    <name evidence="4" type="ORF">GL50803_00d11521</name>
</gene>
<feature type="domain" description="EGF-like" evidence="3">
    <location>
        <begin position="403"/>
        <end position="442"/>
    </location>
</feature>
<organism evidence="5 6">
    <name type="scientific">Giardia intestinalis (strain ATCC 50803 / WB clone C6)</name>
    <name type="common">Giardia lamblia</name>
    <dbReference type="NCBI Taxonomy" id="184922"/>
    <lineage>
        <taxon>Eukaryota</taxon>
        <taxon>Metamonada</taxon>
        <taxon>Diplomonadida</taxon>
        <taxon>Hexamitidae</taxon>
        <taxon>Giardiinae</taxon>
        <taxon>Giardia</taxon>
    </lineage>
</organism>
<dbReference type="SMART" id="SM00181">
    <property type="entry name" value="EGF"/>
    <property type="match status" value="6"/>
</dbReference>
<dbReference type="EMBL" id="AACB03000004">
    <property type="protein sequence ID" value="KAE8301982.1"/>
    <property type="molecule type" value="Genomic_DNA"/>
</dbReference>
<dbReference type="Pfam" id="PF03302">
    <property type="entry name" value="VSP"/>
    <property type="match status" value="1"/>
</dbReference>
<keyword evidence="1" id="KW-1133">Transmembrane helix</keyword>
<evidence type="ECO:0000313" key="4">
    <source>
        <dbReference type="EMBL" id="KAE8301981.1"/>
    </source>
</evidence>
<dbReference type="SMART" id="SM00261">
    <property type="entry name" value="FU"/>
    <property type="match status" value="5"/>
</dbReference>
<accession>A8BQM2</accession>
<reference evidence="5" key="2">
    <citation type="submission" date="2019-07" db="EMBL/GenBank/DDBJ databases">
        <title>New Giardia intestinalis WB genome in near-complete chromosomes.</title>
        <authorList>
            <person name="Xu F."/>
            <person name="Jex A."/>
            <person name="Svard S.G."/>
        </authorList>
    </citation>
    <scope>NUCLEOTIDE SEQUENCE</scope>
    <source>
        <strain evidence="5">WB C6</strain>
    </source>
</reference>
<dbReference type="RefSeq" id="XP_001705557.1">
    <property type="nucleotide sequence ID" value="XM_001705505.1"/>
</dbReference>
<evidence type="ECO:0000256" key="1">
    <source>
        <dbReference type="SAM" id="Phobius"/>
    </source>
</evidence>
<reference evidence="5 6" key="1">
    <citation type="journal article" date="2007" name="Science">
        <title>Genomic minimalism in the early diverging intestinal parasite Giardia lamblia.</title>
        <authorList>
            <person name="Morrison H.G."/>
            <person name="McArthur A.G."/>
            <person name="Gillin F.D."/>
            <person name="Aley S.B."/>
            <person name="Adam R.D."/>
            <person name="Olsen G.J."/>
            <person name="Best A.A."/>
            <person name="Cande W.Z."/>
            <person name="Chen F."/>
            <person name="Cipriano M.J."/>
            <person name="Davids B.J."/>
            <person name="Dawson S.C."/>
            <person name="Elmendorf H.G."/>
            <person name="Hehl A.B."/>
            <person name="Holder M.E."/>
            <person name="Huse S.M."/>
            <person name="Kim U.U."/>
            <person name="Lasek-Nesselquist E."/>
            <person name="Manning G."/>
            <person name="Nigam A."/>
            <person name="Nixon J.E."/>
            <person name="Palm D."/>
            <person name="Passamaneck N.E."/>
            <person name="Prabhu A."/>
            <person name="Reich C.I."/>
            <person name="Reiner D.S."/>
            <person name="Samuelson J."/>
            <person name="Svard S.G."/>
            <person name="Sogin M.L."/>
        </authorList>
    </citation>
    <scope>NUCLEOTIDE SEQUENCE [LARGE SCALE GENOMIC DNA]</scope>
    <source>
        <strain evidence="6">ATCC 50803 / WB clone C6</strain>
        <strain evidence="5">WB C6</strain>
    </source>
</reference>
<dbReference type="Proteomes" id="UP000001548">
    <property type="component" value="Unassembled WGS sequence"/>
</dbReference>
<dbReference type="VEuPathDB" id="GiardiaDB:GL50803_11521"/>
<comment type="caution">
    <text evidence="5">The sequence shown here is derived from an EMBL/GenBank/DDBJ whole genome shotgun (WGS) entry which is preliminary data.</text>
</comment>
<keyword evidence="2" id="KW-0732">Signal</keyword>
<feature type="chain" id="PRO_5042450471" evidence="2">
    <location>
        <begin position="17"/>
        <end position="628"/>
    </location>
</feature>
<dbReference type="AlphaFoldDB" id="A8BQM2"/>
<dbReference type="SUPFAM" id="SSF57184">
    <property type="entry name" value="Growth factor receptor domain"/>
    <property type="match status" value="3"/>
</dbReference>
<evidence type="ECO:0000313" key="6">
    <source>
        <dbReference type="Proteomes" id="UP000001548"/>
    </source>
</evidence>
<feature type="domain" description="EGF-like" evidence="3">
    <location>
        <begin position="227"/>
        <end position="278"/>
    </location>
</feature>
<protein>
    <submittedName>
        <fullName evidence="5">VSP</fullName>
    </submittedName>
</protein>
<evidence type="ECO:0000313" key="5">
    <source>
        <dbReference type="EMBL" id="KAE8301982.1"/>
    </source>
</evidence>